<dbReference type="Pfam" id="PF06938">
    <property type="entry name" value="DUF1285_N"/>
    <property type="match status" value="1"/>
</dbReference>
<name>A0ABT9GY91_9GAMM</name>
<evidence type="ECO:0000259" key="1">
    <source>
        <dbReference type="Pfam" id="PF06938"/>
    </source>
</evidence>
<dbReference type="InterPro" id="IPR023361">
    <property type="entry name" value="DUF1285_beta_roll_sf"/>
</dbReference>
<dbReference type="RefSeq" id="WP_305893255.1">
    <property type="nucleotide sequence ID" value="NZ_JAUZVZ010000008.1"/>
</dbReference>
<evidence type="ECO:0000259" key="2">
    <source>
        <dbReference type="Pfam" id="PF21028"/>
    </source>
</evidence>
<gene>
    <name evidence="3" type="ORF">Q3O60_07320</name>
</gene>
<evidence type="ECO:0000313" key="3">
    <source>
        <dbReference type="EMBL" id="MDP4535993.1"/>
    </source>
</evidence>
<dbReference type="InterPro" id="IPR010707">
    <property type="entry name" value="DUF1285"/>
</dbReference>
<evidence type="ECO:0000313" key="4">
    <source>
        <dbReference type="Proteomes" id="UP001231616"/>
    </source>
</evidence>
<keyword evidence="4" id="KW-1185">Reference proteome</keyword>
<organism evidence="3 4">
    <name type="scientific">Alkalimonas collagenimarina</name>
    <dbReference type="NCBI Taxonomy" id="400390"/>
    <lineage>
        <taxon>Bacteria</taxon>
        <taxon>Pseudomonadati</taxon>
        <taxon>Pseudomonadota</taxon>
        <taxon>Gammaproteobacteria</taxon>
        <taxon>Alkalimonas</taxon>
    </lineage>
</organism>
<dbReference type="EMBL" id="JAUZVZ010000008">
    <property type="protein sequence ID" value="MDP4535993.1"/>
    <property type="molecule type" value="Genomic_DNA"/>
</dbReference>
<reference evidence="3 4" key="1">
    <citation type="submission" date="2023-08" db="EMBL/GenBank/DDBJ databases">
        <authorList>
            <person name="Joshi A."/>
            <person name="Thite S."/>
        </authorList>
    </citation>
    <scope>NUCLEOTIDE SEQUENCE [LARGE SCALE GENOMIC DNA]</scope>
    <source>
        <strain evidence="3 4">AC40</strain>
    </source>
</reference>
<feature type="domain" description="DUF1285" evidence="2">
    <location>
        <begin position="83"/>
        <end position="170"/>
    </location>
</feature>
<comment type="caution">
    <text evidence="3">The sequence shown here is derived from an EMBL/GenBank/DDBJ whole genome shotgun (WGS) entry which is preliminary data.</text>
</comment>
<feature type="domain" description="DUF1285" evidence="1">
    <location>
        <begin position="16"/>
        <end position="82"/>
    </location>
</feature>
<dbReference type="Proteomes" id="UP001231616">
    <property type="component" value="Unassembled WGS sequence"/>
</dbReference>
<dbReference type="InterPro" id="IPR048342">
    <property type="entry name" value="DUF1285_C"/>
</dbReference>
<accession>A0ABT9GY91</accession>
<dbReference type="Pfam" id="PF21028">
    <property type="entry name" value="DUF1285_C"/>
    <property type="match status" value="1"/>
</dbReference>
<dbReference type="Gene3D" id="3.10.540.10">
    <property type="entry name" value="duf1285 like domain"/>
    <property type="match status" value="1"/>
</dbReference>
<dbReference type="Gene3D" id="2.30.270.10">
    <property type="entry name" value="duf1285 protein"/>
    <property type="match status" value="1"/>
</dbReference>
<dbReference type="InterPro" id="IPR048341">
    <property type="entry name" value="DUF1285_N"/>
</dbReference>
<sequence length="185" mass="20985">MLTLAALQQQLEKKQAPIEQWNPPFCGDIDIHIQTDGQWLYQSSPIGRLALVRLFASVLIYEAGEYFLKTPVEKVRIQVDDAPYLIESWRWQTTKQGKALVAITNLDDEVILGPEHPVALQPYQAQPVPYVTLWRGLTARVSRNVFYQWVSEALNQSNQTATPELHLQSASYAIPLGSTNEIDPR</sequence>
<protein>
    <submittedName>
        <fullName evidence="3">DUF1285 domain-containing protein</fullName>
    </submittedName>
</protein>
<dbReference type="PIRSF" id="PIRSF029557">
    <property type="entry name" value="UCP029557"/>
    <property type="match status" value="1"/>
</dbReference>
<proteinExistence type="predicted"/>